<dbReference type="GO" id="GO:0006520">
    <property type="term" value="P:amino acid metabolic process"/>
    <property type="evidence" value="ECO:0007669"/>
    <property type="project" value="InterPro"/>
</dbReference>
<evidence type="ECO:0000259" key="1">
    <source>
        <dbReference type="Pfam" id="PF01276"/>
    </source>
</evidence>
<evidence type="ECO:0000313" key="2">
    <source>
        <dbReference type="EMBL" id="VEH65045.1"/>
    </source>
</evidence>
<keyword evidence="2" id="KW-0456">Lyase</keyword>
<dbReference type="InterPro" id="IPR015422">
    <property type="entry name" value="PyrdxlP-dep_Trfase_small"/>
</dbReference>
<sequence>MLHASTSPFYPLFATLDVNAKIQGSSAGRRLWHDCVKVGIEARKLVLNNCDLIRPFIPTTIKGKKWQDYDTEEIATNLEFFKFHPTDTWHKFEGYEDEQYFVDPCKFLLTTPGISLESGEYESFGIPATILANYLRENGIIPEKCDLNSILFC</sequence>
<dbReference type="PANTHER" id="PTHR45229">
    <property type="entry name" value="CONSTITUTIVE ORNITHINE DECARBOXYLASE"/>
    <property type="match status" value="1"/>
</dbReference>
<dbReference type="SUPFAM" id="SSF53383">
    <property type="entry name" value="PLP-dependent transferases"/>
    <property type="match status" value="1"/>
</dbReference>
<dbReference type="GO" id="GO:0004586">
    <property type="term" value="F:ornithine decarboxylase activity"/>
    <property type="evidence" value="ECO:0007669"/>
    <property type="project" value="UniProtKB-EC"/>
</dbReference>
<reference evidence="2 3" key="1">
    <citation type="submission" date="2018-12" db="EMBL/GenBank/DDBJ databases">
        <authorList>
            <consortium name="Pathogen Informatics"/>
        </authorList>
    </citation>
    <scope>NUCLEOTIDE SEQUENCE [LARGE SCALE GENOMIC DNA]</scope>
    <source>
        <strain evidence="2 3">NCTC8284</strain>
    </source>
</reference>
<dbReference type="GO" id="GO:0005829">
    <property type="term" value="C:cytosol"/>
    <property type="evidence" value="ECO:0007669"/>
    <property type="project" value="TreeGrafter"/>
</dbReference>
<dbReference type="EC" id="4.1.1.17" evidence="2"/>
<protein>
    <submittedName>
        <fullName evidence="2">Ornithine decarboxylase</fullName>
        <ecNumber evidence="2">4.1.1.17</ecNumber>
    </submittedName>
</protein>
<dbReference type="PANTHER" id="PTHR45229:SF3">
    <property type="entry name" value="BIODEGRADATIVE ARGININE DECARBOXYLASE"/>
    <property type="match status" value="1"/>
</dbReference>
<dbReference type="EMBL" id="LR134405">
    <property type="protein sequence ID" value="VEH65045.1"/>
    <property type="molecule type" value="Genomic_DNA"/>
</dbReference>
<accession>A0A3S4TSV2</accession>
<dbReference type="InterPro" id="IPR011193">
    <property type="entry name" value="Orn/lys/arg_de-COase"/>
</dbReference>
<dbReference type="Gene3D" id="3.90.1150.10">
    <property type="entry name" value="Aspartate Aminotransferase, domain 1"/>
    <property type="match status" value="1"/>
</dbReference>
<proteinExistence type="predicted"/>
<dbReference type="AlphaFoldDB" id="A0A3S4TSV2"/>
<dbReference type="KEGG" id="rpne:NCTC8284_00179"/>
<dbReference type="GO" id="GO:0030170">
    <property type="term" value="F:pyridoxal phosphate binding"/>
    <property type="evidence" value="ECO:0007669"/>
    <property type="project" value="TreeGrafter"/>
</dbReference>
<dbReference type="InterPro" id="IPR015424">
    <property type="entry name" value="PyrdxlP-dep_Trfase"/>
</dbReference>
<dbReference type="Pfam" id="PF01276">
    <property type="entry name" value="OKR_DC_1"/>
    <property type="match status" value="1"/>
</dbReference>
<name>A0A3S4TSV2_9PAST</name>
<dbReference type="Proteomes" id="UP000278733">
    <property type="component" value="Chromosome"/>
</dbReference>
<evidence type="ECO:0000313" key="3">
    <source>
        <dbReference type="Proteomes" id="UP000278733"/>
    </source>
</evidence>
<feature type="domain" description="Orn/Lys/Arg decarboxylases family 1 pyridoxal-P attachment site" evidence="1">
    <location>
        <begin position="1"/>
        <end position="152"/>
    </location>
</feature>
<dbReference type="InterPro" id="IPR000310">
    <property type="entry name" value="Orn/Lys/Arg_deCO2ase_major_dom"/>
</dbReference>
<organism evidence="2 3">
    <name type="scientific">Rodentibacter pneumotropicus</name>
    <dbReference type="NCBI Taxonomy" id="758"/>
    <lineage>
        <taxon>Bacteria</taxon>
        <taxon>Pseudomonadati</taxon>
        <taxon>Pseudomonadota</taxon>
        <taxon>Gammaproteobacteria</taxon>
        <taxon>Pasteurellales</taxon>
        <taxon>Pasteurellaceae</taxon>
        <taxon>Rodentibacter</taxon>
    </lineage>
</organism>
<gene>
    <name evidence="2" type="primary">speF_2</name>
    <name evidence="2" type="ORF">NCTC8284_00179</name>
</gene>